<proteinExistence type="predicted"/>
<name>A0A2H0RB59_UNCKA</name>
<dbReference type="InterPro" id="IPR000831">
    <property type="entry name" value="Trp_repress"/>
</dbReference>
<evidence type="ECO:0000313" key="1">
    <source>
        <dbReference type="EMBL" id="PIR43771.1"/>
    </source>
</evidence>
<protein>
    <submittedName>
        <fullName evidence="1">Uncharacterized protein</fullName>
    </submittedName>
</protein>
<accession>A0A2H0RB59</accession>
<dbReference type="InterPro" id="IPR038116">
    <property type="entry name" value="TrpR-like_sf"/>
</dbReference>
<dbReference type="Proteomes" id="UP000230214">
    <property type="component" value="Unassembled WGS sequence"/>
</dbReference>
<dbReference type="SUPFAM" id="SSF48295">
    <property type="entry name" value="TrpR-like"/>
    <property type="match status" value="1"/>
</dbReference>
<dbReference type="GO" id="GO:0003700">
    <property type="term" value="F:DNA-binding transcription factor activity"/>
    <property type="evidence" value="ECO:0007669"/>
    <property type="project" value="InterPro"/>
</dbReference>
<dbReference type="EMBL" id="PCXU01000011">
    <property type="protein sequence ID" value="PIR43771.1"/>
    <property type="molecule type" value="Genomic_DNA"/>
</dbReference>
<dbReference type="GO" id="GO:0043565">
    <property type="term" value="F:sequence-specific DNA binding"/>
    <property type="evidence" value="ECO:0007669"/>
    <property type="project" value="InterPro"/>
</dbReference>
<dbReference type="Pfam" id="PF01371">
    <property type="entry name" value="Trp_repressor"/>
    <property type="match status" value="1"/>
</dbReference>
<dbReference type="Gene3D" id="1.10.1270.10">
    <property type="entry name" value="TrpR-like"/>
    <property type="match status" value="1"/>
</dbReference>
<sequence length="136" mass="15594">MNLKDFPKEDKQLALYRTVAVLLAANNIESCFEITDSVFTKDEILKIGRRILIAEGLTQGMTTKELKESINTSDKTVGMVRDKLRDFPAGFKSVFNKISGIKEEYLSKKYIKMSSGSRTVKRWIEVTDFDFKSIKR</sequence>
<gene>
    <name evidence="1" type="ORF">COV24_00845</name>
</gene>
<dbReference type="AlphaFoldDB" id="A0A2H0RB59"/>
<evidence type="ECO:0000313" key="2">
    <source>
        <dbReference type="Proteomes" id="UP000230214"/>
    </source>
</evidence>
<reference evidence="1 2" key="1">
    <citation type="submission" date="2017-09" db="EMBL/GenBank/DDBJ databases">
        <title>Depth-based differentiation of microbial function through sediment-hosted aquifers and enrichment of novel symbionts in the deep terrestrial subsurface.</title>
        <authorList>
            <person name="Probst A.J."/>
            <person name="Ladd B."/>
            <person name="Jarett J.K."/>
            <person name="Geller-Mcgrath D.E."/>
            <person name="Sieber C.M."/>
            <person name="Emerson J.B."/>
            <person name="Anantharaman K."/>
            <person name="Thomas B.C."/>
            <person name="Malmstrom R."/>
            <person name="Stieglmeier M."/>
            <person name="Klingl A."/>
            <person name="Woyke T."/>
            <person name="Ryan C.M."/>
            <person name="Banfield J.F."/>
        </authorList>
    </citation>
    <scope>NUCLEOTIDE SEQUENCE [LARGE SCALE GENOMIC DNA]</scope>
    <source>
        <strain evidence="1">CG10_big_fil_rev_8_21_14_0_10_32_10</strain>
    </source>
</reference>
<comment type="caution">
    <text evidence="1">The sequence shown here is derived from an EMBL/GenBank/DDBJ whole genome shotgun (WGS) entry which is preliminary data.</text>
</comment>
<organism evidence="1 2">
    <name type="scientific">candidate division WWE3 bacterium CG10_big_fil_rev_8_21_14_0_10_32_10</name>
    <dbReference type="NCBI Taxonomy" id="1975090"/>
    <lineage>
        <taxon>Bacteria</taxon>
        <taxon>Katanobacteria</taxon>
    </lineage>
</organism>
<dbReference type="InterPro" id="IPR010921">
    <property type="entry name" value="Trp_repressor/repl_initiator"/>
</dbReference>